<organism evidence="2 3">
    <name type="scientific">Actinomadura rugatobispora</name>
    <dbReference type="NCBI Taxonomy" id="1994"/>
    <lineage>
        <taxon>Bacteria</taxon>
        <taxon>Bacillati</taxon>
        <taxon>Actinomycetota</taxon>
        <taxon>Actinomycetes</taxon>
        <taxon>Streptosporangiales</taxon>
        <taxon>Thermomonosporaceae</taxon>
        <taxon>Actinomadura</taxon>
    </lineage>
</organism>
<feature type="transmembrane region" description="Helical" evidence="1">
    <location>
        <begin position="196"/>
        <end position="217"/>
    </location>
</feature>
<reference evidence="3" key="1">
    <citation type="journal article" date="2019" name="Int. J. Syst. Evol. Microbiol.">
        <title>The Global Catalogue of Microorganisms (GCM) 10K type strain sequencing project: providing services to taxonomists for standard genome sequencing and annotation.</title>
        <authorList>
            <consortium name="The Broad Institute Genomics Platform"/>
            <consortium name="The Broad Institute Genome Sequencing Center for Infectious Disease"/>
            <person name="Wu L."/>
            <person name="Ma J."/>
        </authorList>
    </citation>
    <scope>NUCLEOTIDE SEQUENCE [LARGE SCALE GENOMIC DNA]</scope>
    <source>
        <strain evidence="3">KCTC 42087</strain>
    </source>
</reference>
<feature type="transmembrane region" description="Helical" evidence="1">
    <location>
        <begin position="168"/>
        <end position="189"/>
    </location>
</feature>
<feature type="transmembrane region" description="Helical" evidence="1">
    <location>
        <begin position="37"/>
        <end position="57"/>
    </location>
</feature>
<feature type="transmembrane region" description="Helical" evidence="1">
    <location>
        <begin position="250"/>
        <end position="271"/>
    </location>
</feature>
<name>A0ABW1AHT2_9ACTN</name>
<keyword evidence="1" id="KW-0472">Membrane</keyword>
<keyword evidence="3" id="KW-1185">Reference proteome</keyword>
<dbReference type="RefSeq" id="WP_378291792.1">
    <property type="nucleotide sequence ID" value="NZ_JBHSON010000135.1"/>
</dbReference>
<evidence type="ECO:0000313" key="3">
    <source>
        <dbReference type="Proteomes" id="UP001596074"/>
    </source>
</evidence>
<dbReference type="Proteomes" id="UP001596074">
    <property type="component" value="Unassembled WGS sequence"/>
</dbReference>
<dbReference type="EMBL" id="JBHSON010000135">
    <property type="protein sequence ID" value="MFC5754079.1"/>
    <property type="molecule type" value="Genomic_DNA"/>
</dbReference>
<sequence>MTVTTEAHAPRTSKGLALPDAAAAEWLKLRSVRSTQVVLGVVLVFLLLGVLLAWQTTAIWDGLSPERRTRFAFTGPAALVSWAAALCLGVLGVLQVTSEYRTGMIRTTLAVMPRRPAILAAKAGVLAALALAVGNAVTLASFFTERLIVGDRPIPGHRTAVAQELPELLARGSMVVVYALLGLGLAALLRSTAGAIVGLVLPWYMLPIFTGFLPAPWDKRVSSFMPDALPEQIVGGGNTHSVYGDLLPPVAAVAVAVAYAVLPVCAAAFVLNRRDA</sequence>
<feature type="transmembrane region" description="Helical" evidence="1">
    <location>
        <begin position="117"/>
        <end position="143"/>
    </location>
</feature>
<proteinExistence type="predicted"/>
<feature type="transmembrane region" description="Helical" evidence="1">
    <location>
        <begin position="77"/>
        <end position="96"/>
    </location>
</feature>
<accession>A0ABW1AHT2</accession>
<comment type="caution">
    <text evidence="2">The sequence shown here is derived from an EMBL/GenBank/DDBJ whole genome shotgun (WGS) entry which is preliminary data.</text>
</comment>
<evidence type="ECO:0000256" key="1">
    <source>
        <dbReference type="SAM" id="Phobius"/>
    </source>
</evidence>
<keyword evidence="1" id="KW-1133">Transmembrane helix</keyword>
<gene>
    <name evidence="2" type="ORF">ACFPZN_51390</name>
</gene>
<keyword evidence="1" id="KW-0812">Transmembrane</keyword>
<protein>
    <submittedName>
        <fullName evidence="2">ABC transporter permease</fullName>
    </submittedName>
</protein>
<evidence type="ECO:0000313" key="2">
    <source>
        <dbReference type="EMBL" id="MFC5754079.1"/>
    </source>
</evidence>